<keyword evidence="1" id="KW-0677">Repeat</keyword>
<evidence type="ECO:0000259" key="3">
    <source>
        <dbReference type="PROSITE" id="PS50222"/>
    </source>
</evidence>
<sequence length="153" mass="18049">MGSKQEEEEKIKVWKEVFDLFDANKDGYISTDELGVVLRGLDLNPTEKEIKEIATQLDKNKNGKIEFSEFVALMKNKQRSREEEKDDMIRAFRIVDRDDNKYIDKFELKRLMTKFGEVLSEEEVDLMIKVADLNRDGKIDYNEFVKFLLQPCL</sequence>
<dbReference type="GeneID" id="20247394"/>
<dbReference type="EMBL" id="KB201612">
    <property type="protein sequence ID" value="ESO95633.1"/>
    <property type="molecule type" value="Genomic_DNA"/>
</dbReference>
<dbReference type="Proteomes" id="UP000030746">
    <property type="component" value="Unassembled WGS sequence"/>
</dbReference>
<name>V3ZVU1_LOTGI</name>
<evidence type="ECO:0000313" key="4">
    <source>
        <dbReference type="EMBL" id="ESO95633.1"/>
    </source>
</evidence>
<dbReference type="OMA" id="KILMSKF"/>
<dbReference type="HOGENOM" id="CLU_061288_2_0_1"/>
<dbReference type="InterPro" id="IPR050230">
    <property type="entry name" value="CALM/Myosin/TropC-like"/>
</dbReference>
<keyword evidence="2" id="KW-0106">Calcium</keyword>
<feature type="domain" description="EF-hand" evidence="3">
    <location>
        <begin position="83"/>
        <end position="118"/>
    </location>
</feature>
<dbReference type="OrthoDB" id="26525at2759"/>
<dbReference type="Gene3D" id="1.10.238.10">
    <property type="entry name" value="EF-hand"/>
    <property type="match status" value="2"/>
</dbReference>
<dbReference type="Pfam" id="PF13499">
    <property type="entry name" value="EF-hand_7"/>
    <property type="match status" value="2"/>
</dbReference>
<feature type="domain" description="EF-hand" evidence="3">
    <location>
        <begin position="9"/>
        <end position="44"/>
    </location>
</feature>
<dbReference type="SMART" id="SM00054">
    <property type="entry name" value="EFh"/>
    <property type="match status" value="4"/>
</dbReference>
<dbReference type="GO" id="GO:0016460">
    <property type="term" value="C:myosin II complex"/>
    <property type="evidence" value="ECO:0007669"/>
    <property type="project" value="TreeGrafter"/>
</dbReference>
<dbReference type="GO" id="GO:0005509">
    <property type="term" value="F:calcium ion binding"/>
    <property type="evidence" value="ECO:0007669"/>
    <property type="project" value="InterPro"/>
</dbReference>
<protein>
    <recommendedName>
        <fullName evidence="3">EF-hand domain-containing protein</fullName>
    </recommendedName>
</protein>
<evidence type="ECO:0000256" key="2">
    <source>
        <dbReference type="ARBA" id="ARBA00022837"/>
    </source>
</evidence>
<dbReference type="InterPro" id="IPR011992">
    <property type="entry name" value="EF-hand-dom_pair"/>
</dbReference>
<feature type="domain" description="EF-hand" evidence="3">
    <location>
        <begin position="45"/>
        <end position="80"/>
    </location>
</feature>
<keyword evidence="5" id="KW-1185">Reference proteome</keyword>
<organism evidence="4 5">
    <name type="scientific">Lottia gigantea</name>
    <name type="common">Giant owl limpet</name>
    <dbReference type="NCBI Taxonomy" id="225164"/>
    <lineage>
        <taxon>Eukaryota</taxon>
        <taxon>Metazoa</taxon>
        <taxon>Spiralia</taxon>
        <taxon>Lophotrochozoa</taxon>
        <taxon>Mollusca</taxon>
        <taxon>Gastropoda</taxon>
        <taxon>Patellogastropoda</taxon>
        <taxon>Lottioidea</taxon>
        <taxon>Lottiidae</taxon>
        <taxon>Lottia</taxon>
    </lineage>
</organism>
<evidence type="ECO:0000256" key="1">
    <source>
        <dbReference type="ARBA" id="ARBA00022737"/>
    </source>
</evidence>
<dbReference type="KEGG" id="lgi:LOTGIDRAFT_227222"/>
<dbReference type="InterPro" id="IPR002048">
    <property type="entry name" value="EF_hand_dom"/>
</dbReference>
<reference evidence="4 5" key="1">
    <citation type="journal article" date="2013" name="Nature">
        <title>Insights into bilaterian evolution from three spiralian genomes.</title>
        <authorList>
            <person name="Simakov O."/>
            <person name="Marletaz F."/>
            <person name="Cho S.J."/>
            <person name="Edsinger-Gonzales E."/>
            <person name="Havlak P."/>
            <person name="Hellsten U."/>
            <person name="Kuo D.H."/>
            <person name="Larsson T."/>
            <person name="Lv J."/>
            <person name="Arendt D."/>
            <person name="Savage R."/>
            <person name="Osoegawa K."/>
            <person name="de Jong P."/>
            <person name="Grimwood J."/>
            <person name="Chapman J.A."/>
            <person name="Shapiro H."/>
            <person name="Aerts A."/>
            <person name="Otillar R.P."/>
            <person name="Terry A.Y."/>
            <person name="Boore J.L."/>
            <person name="Grigoriev I.V."/>
            <person name="Lindberg D.R."/>
            <person name="Seaver E.C."/>
            <person name="Weisblat D.A."/>
            <person name="Putnam N.H."/>
            <person name="Rokhsar D.S."/>
        </authorList>
    </citation>
    <scope>NUCLEOTIDE SEQUENCE [LARGE SCALE GENOMIC DNA]</scope>
</reference>
<dbReference type="PROSITE" id="PS50222">
    <property type="entry name" value="EF_HAND_2"/>
    <property type="match status" value="4"/>
</dbReference>
<feature type="domain" description="EF-hand" evidence="3">
    <location>
        <begin position="119"/>
        <end position="153"/>
    </location>
</feature>
<accession>V3ZVU1</accession>
<gene>
    <name evidence="4" type="ORF">LOTGIDRAFT_227222</name>
</gene>
<dbReference type="CDD" id="cd00051">
    <property type="entry name" value="EFh"/>
    <property type="match status" value="2"/>
</dbReference>
<dbReference type="PANTHER" id="PTHR23048:SF0">
    <property type="entry name" value="CALMODULIN LIKE 3"/>
    <property type="match status" value="1"/>
</dbReference>
<dbReference type="AlphaFoldDB" id="V3ZVU1"/>
<proteinExistence type="predicted"/>
<evidence type="ECO:0000313" key="5">
    <source>
        <dbReference type="Proteomes" id="UP000030746"/>
    </source>
</evidence>
<dbReference type="SUPFAM" id="SSF47473">
    <property type="entry name" value="EF-hand"/>
    <property type="match status" value="1"/>
</dbReference>
<dbReference type="CTD" id="20247394"/>
<dbReference type="RefSeq" id="XP_009053694.1">
    <property type="nucleotide sequence ID" value="XM_009055446.1"/>
</dbReference>
<dbReference type="STRING" id="225164.V3ZVU1"/>
<dbReference type="FunFam" id="1.10.238.10:FF:000178">
    <property type="entry name" value="Calmodulin-2 A"/>
    <property type="match status" value="1"/>
</dbReference>
<dbReference type="PROSITE" id="PS00018">
    <property type="entry name" value="EF_HAND_1"/>
    <property type="match status" value="4"/>
</dbReference>
<dbReference type="PANTHER" id="PTHR23048">
    <property type="entry name" value="MYOSIN LIGHT CHAIN 1, 3"/>
    <property type="match status" value="1"/>
</dbReference>
<dbReference type="InterPro" id="IPR018247">
    <property type="entry name" value="EF_Hand_1_Ca_BS"/>
</dbReference>